<organism evidence="1 2">
    <name type="scientific">Portunus trituberculatus</name>
    <name type="common">Swimming crab</name>
    <name type="synonym">Neptunus trituberculatus</name>
    <dbReference type="NCBI Taxonomy" id="210409"/>
    <lineage>
        <taxon>Eukaryota</taxon>
        <taxon>Metazoa</taxon>
        <taxon>Ecdysozoa</taxon>
        <taxon>Arthropoda</taxon>
        <taxon>Crustacea</taxon>
        <taxon>Multicrustacea</taxon>
        <taxon>Malacostraca</taxon>
        <taxon>Eumalacostraca</taxon>
        <taxon>Eucarida</taxon>
        <taxon>Decapoda</taxon>
        <taxon>Pleocyemata</taxon>
        <taxon>Brachyura</taxon>
        <taxon>Eubrachyura</taxon>
        <taxon>Portunoidea</taxon>
        <taxon>Portunidae</taxon>
        <taxon>Portuninae</taxon>
        <taxon>Portunus</taxon>
    </lineage>
</organism>
<dbReference type="EMBL" id="VSRR010104572">
    <property type="protein sequence ID" value="MPC96081.1"/>
    <property type="molecule type" value="Genomic_DNA"/>
</dbReference>
<comment type="caution">
    <text evidence="1">The sequence shown here is derived from an EMBL/GenBank/DDBJ whole genome shotgun (WGS) entry which is preliminary data.</text>
</comment>
<proteinExistence type="predicted"/>
<accession>A0A5B7JDN6</accession>
<evidence type="ECO:0000313" key="2">
    <source>
        <dbReference type="Proteomes" id="UP000324222"/>
    </source>
</evidence>
<name>A0A5B7JDN6_PORTR</name>
<dbReference type="Proteomes" id="UP000324222">
    <property type="component" value="Unassembled WGS sequence"/>
</dbReference>
<sequence>MTGGVGEGIGLVVGGREGRDEMGVVGGRSGKPRPRLAAINERYQRVQARGAVALSLACYK</sequence>
<keyword evidence="2" id="KW-1185">Reference proteome</keyword>
<evidence type="ECO:0000313" key="1">
    <source>
        <dbReference type="EMBL" id="MPC96081.1"/>
    </source>
</evidence>
<dbReference type="AlphaFoldDB" id="A0A5B7JDN6"/>
<reference evidence="1 2" key="1">
    <citation type="submission" date="2019-05" db="EMBL/GenBank/DDBJ databases">
        <title>Another draft genome of Portunus trituberculatus and its Hox gene families provides insights of decapod evolution.</title>
        <authorList>
            <person name="Jeong J.-H."/>
            <person name="Song I."/>
            <person name="Kim S."/>
            <person name="Choi T."/>
            <person name="Kim D."/>
            <person name="Ryu S."/>
            <person name="Kim W."/>
        </authorList>
    </citation>
    <scope>NUCLEOTIDE SEQUENCE [LARGE SCALE GENOMIC DNA]</scope>
    <source>
        <tissue evidence="1">Muscle</tissue>
    </source>
</reference>
<protein>
    <submittedName>
        <fullName evidence="1">Uncharacterized protein</fullName>
    </submittedName>
</protein>
<gene>
    <name evidence="1" type="ORF">E2C01_091319</name>
</gene>